<dbReference type="OMA" id="IWTAVSQ"/>
<dbReference type="GeneID" id="8858116"/>
<feature type="transmembrane region" description="Helical" evidence="2">
    <location>
        <begin position="129"/>
        <end position="150"/>
    </location>
</feature>
<reference evidence="3 4" key="1">
    <citation type="journal article" date="2010" name="Cell">
        <title>The genome of Naegleria gruberi illuminates early eukaryotic versatility.</title>
        <authorList>
            <person name="Fritz-Laylin L.K."/>
            <person name="Prochnik S.E."/>
            <person name="Ginger M.L."/>
            <person name="Dacks J.B."/>
            <person name="Carpenter M.L."/>
            <person name="Field M.C."/>
            <person name="Kuo A."/>
            <person name="Paredez A."/>
            <person name="Chapman J."/>
            <person name="Pham J."/>
            <person name="Shu S."/>
            <person name="Neupane R."/>
            <person name="Cipriano M."/>
            <person name="Mancuso J."/>
            <person name="Tu H."/>
            <person name="Salamov A."/>
            <person name="Lindquist E."/>
            <person name="Shapiro H."/>
            <person name="Lucas S."/>
            <person name="Grigoriev I.V."/>
            <person name="Cande W.Z."/>
            <person name="Fulton C."/>
            <person name="Rokhsar D.S."/>
            <person name="Dawson S.C."/>
        </authorList>
    </citation>
    <scope>NUCLEOTIDE SEQUENCE [LARGE SCALE GENOMIC DNA]</scope>
    <source>
        <strain evidence="3 4">NEG-M</strain>
    </source>
</reference>
<dbReference type="RefSeq" id="XP_002671824.1">
    <property type="nucleotide sequence ID" value="XM_002671778.1"/>
</dbReference>
<organism evidence="4">
    <name type="scientific">Naegleria gruberi</name>
    <name type="common">Amoeba</name>
    <dbReference type="NCBI Taxonomy" id="5762"/>
    <lineage>
        <taxon>Eukaryota</taxon>
        <taxon>Discoba</taxon>
        <taxon>Heterolobosea</taxon>
        <taxon>Tetramitia</taxon>
        <taxon>Eutetramitia</taxon>
        <taxon>Vahlkampfiidae</taxon>
        <taxon>Naegleria</taxon>
    </lineage>
</organism>
<evidence type="ECO:0000256" key="2">
    <source>
        <dbReference type="SAM" id="Phobius"/>
    </source>
</evidence>
<accession>D2VVP9</accession>
<evidence type="ECO:0000256" key="1">
    <source>
        <dbReference type="SAM" id="MobiDB-lite"/>
    </source>
</evidence>
<protein>
    <submittedName>
        <fullName evidence="3">Predicted protein</fullName>
    </submittedName>
</protein>
<feature type="transmembrane region" description="Helical" evidence="2">
    <location>
        <begin position="280"/>
        <end position="306"/>
    </location>
</feature>
<feature type="region of interest" description="Disordered" evidence="1">
    <location>
        <begin position="1"/>
        <end position="21"/>
    </location>
</feature>
<dbReference type="KEGG" id="ngr:NAEGRDRAFT_81406"/>
<dbReference type="EMBL" id="GG738902">
    <property type="protein sequence ID" value="EFC39080.1"/>
    <property type="molecule type" value="Genomic_DNA"/>
</dbReference>
<dbReference type="OrthoDB" id="2162024at2759"/>
<dbReference type="AlphaFoldDB" id="D2VVP9"/>
<feature type="transmembrane region" description="Helical" evidence="2">
    <location>
        <begin position="398"/>
        <end position="427"/>
    </location>
</feature>
<dbReference type="VEuPathDB" id="AmoebaDB:NAEGRDRAFT_81406"/>
<feature type="transmembrane region" description="Helical" evidence="2">
    <location>
        <begin position="171"/>
        <end position="190"/>
    </location>
</feature>
<sequence>MNHKLVGQGSLSSNRFSSSPSNHNHLNKLFLLLVTIFTIFFINFSTSTFIPPINEILSDQKEFNSLTGSPSSSPPGASNVVILQSPGVYNYSVYDDLDFSFHLPACPDSLYRNKNTNQLELIVQSPSTFSLFIVIAFSSLLFASIVFSSFNSVFLPHIRKRIRTSSISNNLWIVYFVFVGLRAVLNAVHFGKPTSLRKDSKFLYAMTIVGMILHSLTAYFLTLALNYQRKHRSGFSVEATGNSRLSSFHQQIYEDREEEKLQSTFQRRTAWIRKIVVKGFWVIFSFESLATICFTFSLIAIFLRALNANSAQSGELYRWIQLGAMLFQRIPIIIICFLIIMSGFFSIFKKKSSQDHRTGGPTIFTRILIFVALLLNIPNDLPLSYWNYFLYGLREDRIVPGCMFYFASIFDAVLLLFFFSLVLWLFVMIIEFRRYRKETVEAALSDTVENFE</sequence>
<feature type="transmembrane region" description="Helical" evidence="2">
    <location>
        <begin position="29"/>
        <end position="50"/>
    </location>
</feature>
<proteinExistence type="predicted"/>
<dbReference type="eggNOG" id="ENOG502SDPN">
    <property type="taxonomic scope" value="Eukaryota"/>
</dbReference>
<name>D2VVP9_NAEGR</name>
<keyword evidence="4" id="KW-1185">Reference proteome</keyword>
<feature type="compositionally biased region" description="Low complexity" evidence="1">
    <location>
        <begin position="10"/>
        <end position="21"/>
    </location>
</feature>
<keyword evidence="2" id="KW-1133">Transmembrane helix</keyword>
<evidence type="ECO:0000313" key="4">
    <source>
        <dbReference type="Proteomes" id="UP000006671"/>
    </source>
</evidence>
<keyword evidence="2" id="KW-0472">Membrane</keyword>
<gene>
    <name evidence="3" type="ORF">NAEGRDRAFT_81406</name>
</gene>
<feature type="transmembrane region" description="Helical" evidence="2">
    <location>
        <begin position="202"/>
        <end position="225"/>
    </location>
</feature>
<evidence type="ECO:0000313" key="3">
    <source>
        <dbReference type="EMBL" id="EFC39080.1"/>
    </source>
</evidence>
<keyword evidence="2" id="KW-0812">Transmembrane</keyword>
<feature type="transmembrane region" description="Helical" evidence="2">
    <location>
        <begin position="326"/>
        <end position="348"/>
    </location>
</feature>
<dbReference type="InParanoid" id="D2VVP9"/>
<dbReference type="Proteomes" id="UP000006671">
    <property type="component" value="Unassembled WGS sequence"/>
</dbReference>